<feature type="compositionally biased region" description="Basic and acidic residues" evidence="1">
    <location>
        <begin position="160"/>
        <end position="176"/>
    </location>
</feature>
<proteinExistence type="predicted"/>
<dbReference type="Proteomes" id="UP001652661">
    <property type="component" value="Chromosome 3L"/>
</dbReference>
<feature type="compositionally biased region" description="Basic and acidic residues" evidence="1">
    <location>
        <begin position="231"/>
        <end position="242"/>
    </location>
</feature>
<reference evidence="3" key="1">
    <citation type="submission" date="2025-08" db="UniProtKB">
        <authorList>
            <consortium name="RefSeq"/>
        </authorList>
    </citation>
    <scope>IDENTIFICATION</scope>
    <source>
        <strain evidence="3">14028-0561.14</strain>
        <tissue evidence="3">Whole fly</tissue>
    </source>
</reference>
<evidence type="ECO:0000256" key="1">
    <source>
        <dbReference type="SAM" id="MobiDB-lite"/>
    </source>
</evidence>
<protein>
    <submittedName>
        <fullName evidence="3">Uncharacterized protein</fullName>
    </submittedName>
</protein>
<organism evidence="2 3">
    <name type="scientific">Drosophila kikkawai</name>
    <name type="common">Fruit fly</name>
    <dbReference type="NCBI Taxonomy" id="30033"/>
    <lineage>
        <taxon>Eukaryota</taxon>
        <taxon>Metazoa</taxon>
        <taxon>Ecdysozoa</taxon>
        <taxon>Arthropoda</taxon>
        <taxon>Hexapoda</taxon>
        <taxon>Insecta</taxon>
        <taxon>Pterygota</taxon>
        <taxon>Neoptera</taxon>
        <taxon>Endopterygota</taxon>
        <taxon>Diptera</taxon>
        <taxon>Brachycera</taxon>
        <taxon>Muscomorpha</taxon>
        <taxon>Ephydroidea</taxon>
        <taxon>Drosophilidae</taxon>
        <taxon>Drosophila</taxon>
        <taxon>Sophophora</taxon>
    </lineage>
</organism>
<dbReference type="RefSeq" id="XP_070141061.1">
    <property type="nucleotide sequence ID" value="XM_070284960.1"/>
</dbReference>
<sequence>MHRFQASAEKFRKNLDKAARGAPRTQLIDPSVAPGTVRKRTAPTRMGSKNAQAPESGGEPLAGPPTAPVRQGKSRVAHIPKEQRHTEGPGCSGAQQQQQQQLTGWAMAPANQFRVLQKHAAAEGQPECPQRNDQEPAGPSQPRQGSDGHEAAPGARRQTRSPDRDVLEIHSEERNEYGLSSPTSTLRADWRTHATDGIRTYAANNNHPPPRAEPTSLFSLFPRHKLQPTASRREKTHPDARSLRPPSLGIHGPDLSRRPRHPLVHQRSRNPDQFTSL</sequence>
<feature type="region of interest" description="Disordered" evidence="1">
    <location>
        <begin position="1"/>
        <end position="277"/>
    </location>
</feature>
<gene>
    <name evidence="3" type="primary">LOC138928283</name>
</gene>
<evidence type="ECO:0000313" key="3">
    <source>
        <dbReference type="RefSeq" id="XP_070141061.1"/>
    </source>
</evidence>
<feature type="compositionally biased region" description="Basic and acidic residues" evidence="1">
    <location>
        <begin position="9"/>
        <end position="19"/>
    </location>
</feature>
<feature type="compositionally biased region" description="Basic residues" evidence="1">
    <location>
        <begin position="258"/>
        <end position="268"/>
    </location>
</feature>
<evidence type="ECO:0000313" key="2">
    <source>
        <dbReference type="Proteomes" id="UP001652661"/>
    </source>
</evidence>
<name>A0ABM4GEB4_DROKI</name>
<keyword evidence="2" id="KW-1185">Reference proteome</keyword>
<dbReference type="GeneID" id="138928283"/>
<accession>A0ABM4GEB4</accession>